<organism evidence="8 9">
    <name type="scientific">Babesia gibsoni</name>
    <dbReference type="NCBI Taxonomy" id="33632"/>
    <lineage>
        <taxon>Eukaryota</taxon>
        <taxon>Sar</taxon>
        <taxon>Alveolata</taxon>
        <taxon>Apicomplexa</taxon>
        <taxon>Aconoidasida</taxon>
        <taxon>Piroplasmida</taxon>
        <taxon>Babesiidae</taxon>
        <taxon>Babesia</taxon>
    </lineage>
</organism>
<dbReference type="Proteomes" id="UP001230268">
    <property type="component" value="Unassembled WGS sequence"/>
</dbReference>
<feature type="domain" description="Acylphosphatase-like" evidence="7">
    <location>
        <begin position="6"/>
        <end position="97"/>
    </location>
</feature>
<dbReference type="InterPro" id="IPR020456">
    <property type="entry name" value="Acylphosphatase"/>
</dbReference>
<evidence type="ECO:0000256" key="4">
    <source>
        <dbReference type="ARBA" id="ARBA00047645"/>
    </source>
</evidence>
<reference evidence="8" key="1">
    <citation type="submission" date="2023-08" db="EMBL/GenBank/DDBJ databases">
        <title>Draft sequence of the Babesia gibsoni genome.</title>
        <authorList>
            <person name="Yamagishi J.Y."/>
            <person name="Xuan X.X."/>
        </authorList>
    </citation>
    <scope>NUCLEOTIDE SEQUENCE</scope>
    <source>
        <strain evidence="8">Azabu</strain>
    </source>
</reference>
<feature type="active site" evidence="5">
    <location>
        <position position="39"/>
    </location>
</feature>
<dbReference type="SUPFAM" id="SSF54975">
    <property type="entry name" value="Acylphosphatase/BLUF domain-like"/>
    <property type="match status" value="1"/>
</dbReference>
<sequence length="97" mass="10783">MAGVLSAKFKVYGRVQGVFFRKFTQQEAEKLGIKGYVKNEADGTVIGEGQSANAEAMEAFKHFLEKVGSPNSEISSCEFTLVEKDGDYDYKSFDIIR</sequence>
<evidence type="ECO:0000256" key="6">
    <source>
        <dbReference type="RuleBase" id="RU004168"/>
    </source>
</evidence>
<evidence type="ECO:0000256" key="3">
    <source>
        <dbReference type="ARBA" id="ARBA00022801"/>
    </source>
</evidence>
<protein>
    <recommendedName>
        <fullName evidence="2 5">acylphosphatase</fullName>
        <ecNumber evidence="2 5">3.6.1.7</ecNumber>
    </recommendedName>
</protein>
<dbReference type="PRINTS" id="PR00112">
    <property type="entry name" value="ACYLPHPHTASE"/>
</dbReference>
<dbReference type="EMBL" id="JAVEPI010000002">
    <property type="protein sequence ID" value="KAK1443161.1"/>
    <property type="molecule type" value="Genomic_DNA"/>
</dbReference>
<evidence type="ECO:0000256" key="2">
    <source>
        <dbReference type="ARBA" id="ARBA00012150"/>
    </source>
</evidence>
<keyword evidence="3 5" id="KW-0378">Hydrolase</keyword>
<dbReference type="PANTHER" id="PTHR10029">
    <property type="entry name" value="ACYLPHOSPHATASE"/>
    <property type="match status" value="1"/>
</dbReference>
<evidence type="ECO:0000313" key="9">
    <source>
        <dbReference type="Proteomes" id="UP001230268"/>
    </source>
</evidence>
<proteinExistence type="inferred from homology"/>
<dbReference type="GO" id="GO:0003998">
    <property type="term" value="F:acylphosphatase activity"/>
    <property type="evidence" value="ECO:0007669"/>
    <property type="project" value="UniProtKB-EC"/>
</dbReference>
<dbReference type="PROSITE" id="PS51160">
    <property type="entry name" value="ACYLPHOSPHATASE_3"/>
    <property type="match status" value="1"/>
</dbReference>
<dbReference type="PANTHER" id="PTHR10029:SF3">
    <property type="entry name" value="ACYLPHOSPHATASE-RELATED"/>
    <property type="match status" value="1"/>
</dbReference>
<dbReference type="AlphaFoldDB" id="A0AAD8PE43"/>
<dbReference type="Gene3D" id="3.30.70.100">
    <property type="match status" value="1"/>
</dbReference>
<comment type="catalytic activity">
    <reaction evidence="4 5">
        <text>an acyl phosphate + H2O = a carboxylate + phosphate + H(+)</text>
        <dbReference type="Rhea" id="RHEA:14965"/>
        <dbReference type="ChEBI" id="CHEBI:15377"/>
        <dbReference type="ChEBI" id="CHEBI:15378"/>
        <dbReference type="ChEBI" id="CHEBI:29067"/>
        <dbReference type="ChEBI" id="CHEBI:43474"/>
        <dbReference type="ChEBI" id="CHEBI:59918"/>
        <dbReference type="EC" id="3.6.1.7"/>
    </reaction>
</comment>
<name>A0AAD8PE43_BABGI</name>
<keyword evidence="9" id="KW-1185">Reference proteome</keyword>
<dbReference type="InterPro" id="IPR001792">
    <property type="entry name" value="Acylphosphatase-like_dom"/>
</dbReference>
<dbReference type="EC" id="3.6.1.7" evidence="2 5"/>
<evidence type="ECO:0000313" key="8">
    <source>
        <dbReference type="EMBL" id="KAK1443161.1"/>
    </source>
</evidence>
<comment type="similarity">
    <text evidence="1 6">Belongs to the acylphosphatase family.</text>
</comment>
<feature type="active site" evidence="5">
    <location>
        <position position="21"/>
    </location>
</feature>
<dbReference type="PROSITE" id="PS00150">
    <property type="entry name" value="ACYLPHOSPHATASE_1"/>
    <property type="match status" value="1"/>
</dbReference>
<dbReference type="InterPro" id="IPR036046">
    <property type="entry name" value="Acylphosphatase-like_dom_sf"/>
</dbReference>
<comment type="caution">
    <text evidence="8">The sequence shown here is derived from an EMBL/GenBank/DDBJ whole genome shotgun (WGS) entry which is preliminary data.</text>
</comment>
<accession>A0AAD8PE43</accession>
<evidence type="ECO:0000259" key="7">
    <source>
        <dbReference type="PROSITE" id="PS51160"/>
    </source>
</evidence>
<evidence type="ECO:0000256" key="5">
    <source>
        <dbReference type="PROSITE-ProRule" id="PRU00520"/>
    </source>
</evidence>
<dbReference type="Pfam" id="PF00708">
    <property type="entry name" value="Acylphosphatase"/>
    <property type="match status" value="1"/>
</dbReference>
<dbReference type="InterPro" id="IPR017968">
    <property type="entry name" value="Acylphosphatase_CS"/>
</dbReference>
<gene>
    <name evidence="8" type="ORF">BgAZ_200370</name>
</gene>
<evidence type="ECO:0000256" key="1">
    <source>
        <dbReference type="ARBA" id="ARBA00005614"/>
    </source>
</evidence>